<accession>A0ABW1AF23</accession>
<keyword evidence="2" id="KW-0812">Transmembrane</keyword>
<name>A0ABW1AF23_9ACTN</name>
<dbReference type="RefSeq" id="WP_378289855.1">
    <property type="nucleotide sequence ID" value="NZ_JBHSON010000104.1"/>
</dbReference>
<keyword evidence="2" id="KW-1133">Transmembrane helix</keyword>
<evidence type="ECO:0000313" key="4">
    <source>
        <dbReference type="Proteomes" id="UP001596074"/>
    </source>
</evidence>
<comment type="caution">
    <text evidence="3">The sequence shown here is derived from an EMBL/GenBank/DDBJ whole genome shotgun (WGS) entry which is preliminary data.</text>
</comment>
<feature type="transmembrane region" description="Helical" evidence="2">
    <location>
        <begin position="6"/>
        <end position="26"/>
    </location>
</feature>
<keyword evidence="4" id="KW-1185">Reference proteome</keyword>
<organism evidence="3 4">
    <name type="scientific">Actinomadura rugatobispora</name>
    <dbReference type="NCBI Taxonomy" id="1994"/>
    <lineage>
        <taxon>Bacteria</taxon>
        <taxon>Bacillati</taxon>
        <taxon>Actinomycetota</taxon>
        <taxon>Actinomycetes</taxon>
        <taxon>Streptosporangiales</taxon>
        <taxon>Thermomonosporaceae</taxon>
        <taxon>Actinomadura</taxon>
    </lineage>
</organism>
<gene>
    <name evidence="3" type="ORF">ACFPZN_46645</name>
</gene>
<dbReference type="Proteomes" id="UP001596074">
    <property type="component" value="Unassembled WGS sequence"/>
</dbReference>
<keyword evidence="2" id="KW-0472">Membrane</keyword>
<proteinExistence type="predicted"/>
<dbReference type="EMBL" id="JBHSON010000104">
    <property type="protein sequence ID" value="MFC5753141.1"/>
    <property type="molecule type" value="Genomic_DNA"/>
</dbReference>
<feature type="region of interest" description="Disordered" evidence="1">
    <location>
        <begin position="31"/>
        <end position="50"/>
    </location>
</feature>
<evidence type="ECO:0000256" key="2">
    <source>
        <dbReference type="SAM" id="Phobius"/>
    </source>
</evidence>
<reference evidence="4" key="1">
    <citation type="journal article" date="2019" name="Int. J. Syst. Evol. Microbiol.">
        <title>The Global Catalogue of Microorganisms (GCM) 10K type strain sequencing project: providing services to taxonomists for standard genome sequencing and annotation.</title>
        <authorList>
            <consortium name="The Broad Institute Genomics Platform"/>
            <consortium name="The Broad Institute Genome Sequencing Center for Infectious Disease"/>
            <person name="Wu L."/>
            <person name="Ma J."/>
        </authorList>
    </citation>
    <scope>NUCLEOTIDE SEQUENCE [LARGE SCALE GENOMIC DNA]</scope>
    <source>
        <strain evidence="4">KCTC 42087</strain>
    </source>
</reference>
<sequence>MAADAAAILQIIALAGLFLLAGRALLRSERKERKRERLVDPAEPSHDERA</sequence>
<evidence type="ECO:0000256" key="1">
    <source>
        <dbReference type="SAM" id="MobiDB-lite"/>
    </source>
</evidence>
<protein>
    <submittedName>
        <fullName evidence="3">Uncharacterized protein</fullName>
    </submittedName>
</protein>
<evidence type="ECO:0000313" key="3">
    <source>
        <dbReference type="EMBL" id="MFC5753141.1"/>
    </source>
</evidence>